<sequence length="23" mass="2887">MEEGRRLCDGRSGGWYWWREEEV</sequence>
<feature type="non-terminal residue" evidence="1">
    <location>
        <position position="23"/>
    </location>
</feature>
<name>A0A392SRT6_9FABA</name>
<comment type="caution">
    <text evidence="1">The sequence shown here is derived from an EMBL/GenBank/DDBJ whole genome shotgun (WGS) entry which is preliminary data.</text>
</comment>
<proteinExistence type="predicted"/>
<accession>A0A392SRT6</accession>
<evidence type="ECO:0000313" key="2">
    <source>
        <dbReference type="Proteomes" id="UP000265520"/>
    </source>
</evidence>
<dbReference type="Proteomes" id="UP000265520">
    <property type="component" value="Unassembled WGS sequence"/>
</dbReference>
<keyword evidence="2" id="KW-1185">Reference proteome</keyword>
<protein>
    <submittedName>
        <fullName evidence="1">Uncharacterized protein</fullName>
    </submittedName>
</protein>
<organism evidence="1 2">
    <name type="scientific">Trifolium medium</name>
    <dbReference type="NCBI Taxonomy" id="97028"/>
    <lineage>
        <taxon>Eukaryota</taxon>
        <taxon>Viridiplantae</taxon>
        <taxon>Streptophyta</taxon>
        <taxon>Embryophyta</taxon>
        <taxon>Tracheophyta</taxon>
        <taxon>Spermatophyta</taxon>
        <taxon>Magnoliopsida</taxon>
        <taxon>eudicotyledons</taxon>
        <taxon>Gunneridae</taxon>
        <taxon>Pentapetalae</taxon>
        <taxon>rosids</taxon>
        <taxon>fabids</taxon>
        <taxon>Fabales</taxon>
        <taxon>Fabaceae</taxon>
        <taxon>Papilionoideae</taxon>
        <taxon>50 kb inversion clade</taxon>
        <taxon>NPAAA clade</taxon>
        <taxon>Hologalegina</taxon>
        <taxon>IRL clade</taxon>
        <taxon>Trifolieae</taxon>
        <taxon>Trifolium</taxon>
    </lineage>
</organism>
<dbReference type="AlphaFoldDB" id="A0A392SRT6"/>
<reference evidence="1 2" key="1">
    <citation type="journal article" date="2018" name="Front. Plant Sci.">
        <title>Red Clover (Trifolium pratense) and Zigzag Clover (T. medium) - A Picture of Genomic Similarities and Differences.</title>
        <authorList>
            <person name="Dluhosova J."/>
            <person name="Istvanek J."/>
            <person name="Nedelnik J."/>
            <person name="Repkova J."/>
        </authorList>
    </citation>
    <scope>NUCLEOTIDE SEQUENCE [LARGE SCALE GENOMIC DNA]</scope>
    <source>
        <strain evidence="2">cv. 10/8</strain>
        <tissue evidence="1">Leaf</tissue>
    </source>
</reference>
<dbReference type="EMBL" id="LXQA010421326">
    <property type="protein sequence ID" value="MCI50745.1"/>
    <property type="molecule type" value="Genomic_DNA"/>
</dbReference>
<evidence type="ECO:0000313" key="1">
    <source>
        <dbReference type="EMBL" id="MCI50745.1"/>
    </source>
</evidence>